<keyword evidence="2 6" id="KW-1003">Cell membrane</keyword>
<comment type="similarity">
    <text evidence="6">Belongs to the inorganic carbon transporter (TC 9.A.2) DabA family.</text>
</comment>
<keyword evidence="4 6" id="KW-0862">Zinc</keyword>
<dbReference type="PANTHER" id="PTHR38344:SF1">
    <property type="entry name" value="INORGANIC CARBON TRANSPORTER SUBUNIT DABA-RELATED"/>
    <property type="match status" value="1"/>
</dbReference>
<dbReference type="Proteomes" id="UP000266302">
    <property type="component" value="Unassembled WGS sequence"/>
</dbReference>
<dbReference type="GO" id="GO:0005886">
    <property type="term" value="C:plasma membrane"/>
    <property type="evidence" value="ECO:0007669"/>
    <property type="project" value="UniProtKB-SubCell"/>
</dbReference>
<dbReference type="InterPro" id="IPR018752">
    <property type="entry name" value="DabA"/>
</dbReference>
<evidence type="ECO:0000313" key="8">
    <source>
        <dbReference type="Proteomes" id="UP000266302"/>
    </source>
</evidence>
<evidence type="ECO:0000256" key="5">
    <source>
        <dbReference type="ARBA" id="ARBA00023136"/>
    </source>
</evidence>
<evidence type="ECO:0000256" key="1">
    <source>
        <dbReference type="ARBA" id="ARBA00022448"/>
    </source>
</evidence>
<organism evidence="7 8">
    <name type="scientific">Simplicispira hankyongi</name>
    <dbReference type="NCBI Taxonomy" id="2315688"/>
    <lineage>
        <taxon>Bacteria</taxon>
        <taxon>Pseudomonadati</taxon>
        <taxon>Pseudomonadota</taxon>
        <taxon>Betaproteobacteria</taxon>
        <taxon>Burkholderiales</taxon>
        <taxon>Comamonadaceae</taxon>
        <taxon>Simplicispira</taxon>
    </lineage>
</organism>
<keyword evidence="1 6" id="KW-0813">Transport</keyword>
<feature type="binding site" evidence="6">
    <location>
        <position position="550"/>
    </location>
    <ligand>
        <name>Zn(2+)</name>
        <dbReference type="ChEBI" id="CHEBI:29105"/>
    </ligand>
</feature>
<comment type="function">
    <text evidence="6">Part of an energy-coupled inorganic carbon pump.</text>
</comment>
<evidence type="ECO:0000256" key="4">
    <source>
        <dbReference type="ARBA" id="ARBA00022833"/>
    </source>
</evidence>
<dbReference type="GO" id="GO:0008270">
    <property type="term" value="F:zinc ion binding"/>
    <property type="evidence" value="ECO:0007669"/>
    <property type="project" value="UniProtKB-UniRule"/>
</dbReference>
<gene>
    <name evidence="6" type="primary">dabA</name>
    <name evidence="7" type="ORF">D3F03_12190</name>
</gene>
<keyword evidence="8" id="KW-1185">Reference proteome</keyword>
<sequence length="879" mass="94014">MTAAKLSNPVSYALEQHIAAACARVAPTWPLDRFIAVNPYWGWVGQPIEVAAGTLGTLAGTRLTMSRSWFQAEWAAGRLTHRHLKHAADCAVSALGSESADDGEADVKRSVQVAALVNDLVQALERAEPNPKNLARLPLISDLRDAAGAPRPGLSWNALITHQVSQHCAAYFDDQGSAWGLDRSQGLYGSWREQLAHDHGLPWRQGRSALHARLAQLPSEPRASIANSLEGLGIAPQGQQAYLTAVLLSLGGWAAWCAYQRWQARLAGGDDEQIEHLLAIRLAWEWLLHSDAEHEARPAYWTAAWAQADAAAEALAAAQRIDWLLQHALEIAQQQETIAGLTRPTLASAFDGAKTPKFQAVFCIDVRSEVFRRALEAAEPGAQTLGFAGFFGLPMAYQPLGSALTRPQLPGLLSPTLQVTESVKASGLAAASGTAQGPHLAQVLAAKRKEALHWSDRWAAFRAAPSSAFSFVESLGLLYGGKLLSSSLASDAPAARWEDTGLPGGAAKHLRPSLAEGDDGIQAAAALAQGILTAMGLVKNFAPLVLIAGHGSQSANNAHASSLDCGACGGQSGEVNARVLADLLNRPALRAELAVRGIAIPADTHFVPGVHNTTTDDLVLFDTQDVPAPLAGSLVALKSALDQAGVSARGERAESLGLGKLVTRPAALHQAVRERANDWSQVRPEWGLANNASFIVAPRARSRNMNLAGRSFLHDYDHALDPENKVLTLIMTAPMVVTNWINLQYHASTVDNTRYGCGNKLLHNVVGGHIGVFEGNGGDLRIGLPLQSLHDGQQLRHTPLRLSVYIEAPRAAIESVLSEHATVRELVENGWLHLFCIDAFTGRVAQRWRGCWRESEAPVAEPHARPPIPAASEIAPMLA</sequence>
<evidence type="ECO:0000256" key="2">
    <source>
        <dbReference type="ARBA" id="ARBA00022475"/>
    </source>
</evidence>
<comment type="subunit">
    <text evidence="6">Forms a complex with DabB.</text>
</comment>
<feature type="binding site" evidence="6">
    <location>
        <position position="565"/>
    </location>
    <ligand>
        <name>Zn(2+)</name>
        <dbReference type="ChEBI" id="CHEBI:29105"/>
    </ligand>
</feature>
<comment type="subcellular location">
    <subcellularLocation>
        <location evidence="6">Cell membrane</location>
        <topology evidence="6">Peripheral membrane protein</topology>
    </subcellularLocation>
</comment>
<evidence type="ECO:0000313" key="7">
    <source>
        <dbReference type="EMBL" id="RID97600.1"/>
    </source>
</evidence>
<dbReference type="PANTHER" id="PTHR38344">
    <property type="entry name" value="UPF0753 PROTEIN AQ_863"/>
    <property type="match status" value="1"/>
</dbReference>
<evidence type="ECO:0000256" key="6">
    <source>
        <dbReference type="HAMAP-Rule" id="MF_01871"/>
    </source>
</evidence>
<protein>
    <recommendedName>
        <fullName evidence="6">Probable inorganic carbon transporter subunit DabA</fullName>
    </recommendedName>
</protein>
<reference evidence="7 8" key="1">
    <citation type="submission" date="2018-09" db="EMBL/GenBank/DDBJ databases">
        <title>Draft genome of Simplicispira sp. NY-02.</title>
        <authorList>
            <person name="Im W.T."/>
        </authorList>
    </citation>
    <scope>NUCLEOTIDE SEQUENCE [LARGE SCALE GENOMIC DNA]</scope>
    <source>
        <strain evidence="7 8">NY-02</strain>
    </source>
</reference>
<dbReference type="HAMAP" id="MF_01871">
    <property type="entry name" value="DabA"/>
    <property type="match status" value="1"/>
</dbReference>
<feature type="binding site" evidence="6">
    <location>
        <position position="363"/>
    </location>
    <ligand>
        <name>Zn(2+)</name>
        <dbReference type="ChEBI" id="CHEBI:29105"/>
    </ligand>
</feature>
<evidence type="ECO:0000256" key="3">
    <source>
        <dbReference type="ARBA" id="ARBA00022723"/>
    </source>
</evidence>
<dbReference type="EMBL" id="QXJC01000005">
    <property type="protein sequence ID" value="RID97600.1"/>
    <property type="molecule type" value="Genomic_DNA"/>
</dbReference>
<dbReference type="OrthoDB" id="9805101at2"/>
<keyword evidence="3 6" id="KW-0479">Metal-binding</keyword>
<comment type="cofactor">
    <cofactor evidence="6">
        <name>Zn(2+)</name>
        <dbReference type="ChEBI" id="CHEBI:29105"/>
    </cofactor>
</comment>
<dbReference type="Pfam" id="PF10070">
    <property type="entry name" value="DabA"/>
    <property type="match status" value="1"/>
</dbReference>
<proteinExistence type="inferred from homology"/>
<name>A0A398CB95_9BURK</name>
<comment type="caution">
    <text evidence="7">The sequence shown here is derived from an EMBL/GenBank/DDBJ whole genome shotgun (WGS) entry which is preliminary data.</text>
</comment>
<feature type="binding site" evidence="6">
    <location>
        <position position="365"/>
    </location>
    <ligand>
        <name>Zn(2+)</name>
        <dbReference type="ChEBI" id="CHEBI:29105"/>
    </ligand>
</feature>
<dbReference type="AlphaFoldDB" id="A0A398CB95"/>
<keyword evidence="5 6" id="KW-0472">Membrane</keyword>
<accession>A0A398CB95</accession>